<evidence type="ECO:0000256" key="8">
    <source>
        <dbReference type="ARBA" id="ARBA00023136"/>
    </source>
</evidence>
<dbReference type="InterPro" id="IPR006144">
    <property type="entry name" value="Secretion_HlyD_CS"/>
</dbReference>
<keyword evidence="5 9" id="KW-0997">Cell inner membrane</keyword>
<dbReference type="PROSITE" id="PS00543">
    <property type="entry name" value="HLYD_FAMILY"/>
    <property type="match status" value="1"/>
</dbReference>
<evidence type="ECO:0000313" key="13">
    <source>
        <dbReference type="Proteomes" id="UP000004931"/>
    </source>
</evidence>
<dbReference type="InterPro" id="IPR050739">
    <property type="entry name" value="MFP"/>
</dbReference>
<evidence type="ECO:0000256" key="3">
    <source>
        <dbReference type="ARBA" id="ARBA00022448"/>
    </source>
</evidence>
<dbReference type="InterPro" id="IPR058625">
    <property type="entry name" value="MdtA-like_BSH"/>
</dbReference>
<evidence type="ECO:0000256" key="1">
    <source>
        <dbReference type="ARBA" id="ARBA00004377"/>
    </source>
</evidence>
<dbReference type="Pfam" id="PF25917">
    <property type="entry name" value="BSH_RND"/>
    <property type="match status" value="1"/>
</dbReference>
<dbReference type="SUPFAM" id="SSF111369">
    <property type="entry name" value="HlyD-like secretion proteins"/>
    <property type="match status" value="1"/>
</dbReference>
<keyword evidence="8 9" id="KW-0472">Membrane</keyword>
<dbReference type="PRINTS" id="PR01490">
    <property type="entry name" value="RTXTOXIND"/>
</dbReference>
<gene>
    <name evidence="12" type="ORF">GP2143_12946</name>
</gene>
<dbReference type="GO" id="GO:0009306">
    <property type="term" value="P:protein secretion"/>
    <property type="evidence" value="ECO:0007669"/>
    <property type="project" value="InterPro"/>
</dbReference>
<evidence type="ECO:0000259" key="11">
    <source>
        <dbReference type="Pfam" id="PF26002"/>
    </source>
</evidence>
<comment type="similarity">
    <text evidence="2 9">Belongs to the membrane fusion protein (MFP) (TC 8.A.1) family.</text>
</comment>
<evidence type="ECO:0000256" key="2">
    <source>
        <dbReference type="ARBA" id="ARBA00009477"/>
    </source>
</evidence>
<evidence type="ECO:0000313" key="12">
    <source>
        <dbReference type="EMBL" id="EAW32163.1"/>
    </source>
</evidence>
<evidence type="ECO:0000256" key="6">
    <source>
        <dbReference type="ARBA" id="ARBA00022692"/>
    </source>
</evidence>
<dbReference type="Gene3D" id="2.40.50.100">
    <property type="match status" value="1"/>
</dbReference>
<dbReference type="Gene3D" id="2.40.30.170">
    <property type="match status" value="1"/>
</dbReference>
<sequence length="452" mass="50681">MNDRGYLELSSPTLHLSIILSLTIFFAILSASFFIDIEIIAQGAGKIIPAAKVQVVQSEYSGQVKSIFVKNGVRVDKGQLLIELDSTDARAQLSTVKEEIQRLTIERYRIRSLLVEFSNASSADNFSKLNASLSLSDITAENILEINHSGEDFKQPFLRDQHGLMTSEIAEFRSSLASFSAQIDANNKSHSIIEANIERIDALLLIHEERHQASTTLSRKGIISRASYLNTIEHLTNLQKQRKIHLRELAQKRSIVRRIRAEQLKYQSGLRSKYFLRKSAIESRIAILLQDQITRRRKMANMNLRAPIDGIVDKLNIHTIGSIIMSGAKTMNIVPYHGTPILEVMVANQDVGFVRTGQRVNIKLSAFPSERFGHVKGMVTHISADATEMAANSWGFSIRIEPESAYLKTADVQHKLRPGMTARVDIITGSRTLISYFFGPIIKILEDSLGER</sequence>
<dbReference type="OrthoDB" id="9775513at2"/>
<keyword evidence="13" id="KW-1185">Reference proteome</keyword>
<evidence type="ECO:0000256" key="4">
    <source>
        <dbReference type="ARBA" id="ARBA00022475"/>
    </source>
</evidence>
<dbReference type="PANTHER" id="PTHR30386">
    <property type="entry name" value="MEMBRANE FUSION SUBUNIT OF EMRAB-TOLC MULTIDRUG EFFLUX PUMP"/>
    <property type="match status" value="1"/>
</dbReference>
<accession>A0Y7Q9</accession>
<dbReference type="eggNOG" id="COG0845">
    <property type="taxonomic scope" value="Bacteria"/>
</dbReference>
<comment type="caution">
    <text evidence="12">The sequence shown here is derived from an EMBL/GenBank/DDBJ whole genome shotgun (WGS) entry which is preliminary data.</text>
</comment>
<dbReference type="PANTHER" id="PTHR30386:SF26">
    <property type="entry name" value="TRANSPORT PROTEIN COMB"/>
    <property type="match status" value="1"/>
</dbReference>
<dbReference type="NCBIfam" id="TIGR01843">
    <property type="entry name" value="type_I_hlyD"/>
    <property type="match status" value="1"/>
</dbReference>
<reference evidence="12 13" key="1">
    <citation type="journal article" date="2010" name="J. Bacteriol.">
        <title>Genome sequence of the oligotrophic marine Gammaproteobacterium HTCC2143, isolated from the Oregon Coast.</title>
        <authorList>
            <person name="Oh H.M."/>
            <person name="Kang I."/>
            <person name="Ferriera S."/>
            <person name="Giovannoni S.J."/>
            <person name="Cho J.C."/>
        </authorList>
    </citation>
    <scope>NUCLEOTIDE SEQUENCE [LARGE SCALE GENOMIC DNA]</scope>
    <source>
        <strain evidence="12 13">HTCC2143</strain>
    </source>
</reference>
<protein>
    <recommendedName>
        <fullName evidence="9">Membrane fusion protein (MFP) family protein</fullName>
    </recommendedName>
</protein>
<dbReference type="InterPro" id="IPR010129">
    <property type="entry name" value="T1SS_HlyD"/>
</dbReference>
<keyword evidence="6 9" id="KW-0812">Transmembrane</keyword>
<proteinExistence type="inferred from homology"/>
<evidence type="ECO:0000256" key="7">
    <source>
        <dbReference type="ARBA" id="ARBA00022989"/>
    </source>
</evidence>
<keyword evidence="4 9" id="KW-1003">Cell membrane</keyword>
<feature type="domain" description="Multidrug resistance protein MdtA-like barrel-sandwich hybrid" evidence="10">
    <location>
        <begin position="56"/>
        <end position="334"/>
    </location>
</feature>
<dbReference type="EMBL" id="AAVT01000001">
    <property type="protein sequence ID" value="EAW32163.1"/>
    <property type="molecule type" value="Genomic_DNA"/>
</dbReference>
<evidence type="ECO:0000256" key="5">
    <source>
        <dbReference type="ARBA" id="ARBA00022519"/>
    </source>
</evidence>
<dbReference type="AlphaFoldDB" id="A0Y7Q9"/>
<comment type="subcellular location">
    <subcellularLocation>
        <location evidence="1 9">Cell inner membrane</location>
        <topology evidence="1 9">Single-pass membrane protein</topology>
    </subcellularLocation>
</comment>
<evidence type="ECO:0000256" key="9">
    <source>
        <dbReference type="RuleBase" id="RU365093"/>
    </source>
</evidence>
<feature type="transmembrane region" description="Helical" evidence="9">
    <location>
        <begin position="12"/>
        <end position="35"/>
    </location>
</feature>
<organism evidence="12 13">
    <name type="scientific">marine gamma proteobacterium HTCC2143</name>
    <dbReference type="NCBI Taxonomy" id="247633"/>
    <lineage>
        <taxon>Bacteria</taxon>
        <taxon>Pseudomonadati</taxon>
        <taxon>Pseudomonadota</taxon>
        <taxon>Gammaproteobacteria</taxon>
        <taxon>Cellvibrionales</taxon>
        <taxon>Spongiibacteraceae</taxon>
        <taxon>BD1-7 clade</taxon>
    </lineage>
</organism>
<feature type="domain" description="AprE-like beta-barrel" evidence="11">
    <location>
        <begin position="341"/>
        <end position="429"/>
    </location>
</feature>
<dbReference type="STRING" id="247633.GP2143_12946"/>
<keyword evidence="7 9" id="KW-1133">Transmembrane helix</keyword>
<keyword evidence="3 9" id="KW-0813">Transport</keyword>
<dbReference type="GO" id="GO:0055085">
    <property type="term" value="P:transmembrane transport"/>
    <property type="evidence" value="ECO:0007669"/>
    <property type="project" value="InterPro"/>
</dbReference>
<dbReference type="InterPro" id="IPR058982">
    <property type="entry name" value="Beta-barrel_AprE"/>
</dbReference>
<dbReference type="Proteomes" id="UP000004931">
    <property type="component" value="Unassembled WGS sequence"/>
</dbReference>
<dbReference type="GO" id="GO:0005886">
    <property type="term" value="C:plasma membrane"/>
    <property type="evidence" value="ECO:0007669"/>
    <property type="project" value="UniProtKB-SubCell"/>
</dbReference>
<dbReference type="Pfam" id="PF26002">
    <property type="entry name" value="Beta-barrel_AprE"/>
    <property type="match status" value="1"/>
</dbReference>
<name>A0Y7Q9_9GAMM</name>
<evidence type="ECO:0000259" key="10">
    <source>
        <dbReference type="Pfam" id="PF25917"/>
    </source>
</evidence>